<feature type="coiled-coil region" evidence="9">
    <location>
        <begin position="691"/>
        <end position="718"/>
    </location>
</feature>
<name>A0A8J6LI09_TENMO</name>
<dbReference type="Pfam" id="PF21010">
    <property type="entry name" value="HA2_C"/>
    <property type="match status" value="1"/>
</dbReference>
<protein>
    <recommendedName>
        <fullName evidence="2">RNA helicase</fullName>
        <ecNumber evidence="2">3.6.4.13</ecNumber>
    </recommendedName>
</protein>
<reference evidence="14" key="2">
    <citation type="submission" date="2021-08" db="EMBL/GenBank/DDBJ databases">
        <authorList>
            <person name="Eriksson T."/>
        </authorList>
    </citation>
    <scope>NUCLEOTIDE SEQUENCE</scope>
    <source>
        <strain evidence="14">Stoneville</strain>
        <tissue evidence="14">Whole head</tissue>
    </source>
</reference>
<gene>
    <name evidence="14" type="ORF">GEV33_003212</name>
</gene>
<dbReference type="SMART" id="SM00847">
    <property type="entry name" value="HA2"/>
    <property type="match status" value="1"/>
</dbReference>
<dbReference type="Pfam" id="PF23362">
    <property type="entry name" value="DHX37_C"/>
    <property type="match status" value="1"/>
</dbReference>
<feature type="region of interest" description="Disordered" evidence="10">
    <location>
        <begin position="1"/>
        <end position="67"/>
    </location>
</feature>
<organism evidence="14 15">
    <name type="scientific">Tenebrio molitor</name>
    <name type="common">Yellow mealworm beetle</name>
    <dbReference type="NCBI Taxonomy" id="7067"/>
    <lineage>
        <taxon>Eukaryota</taxon>
        <taxon>Metazoa</taxon>
        <taxon>Ecdysozoa</taxon>
        <taxon>Arthropoda</taxon>
        <taxon>Hexapoda</taxon>
        <taxon>Insecta</taxon>
        <taxon>Pterygota</taxon>
        <taxon>Neoptera</taxon>
        <taxon>Endopterygota</taxon>
        <taxon>Coleoptera</taxon>
        <taxon>Polyphaga</taxon>
        <taxon>Cucujiformia</taxon>
        <taxon>Tenebrionidae</taxon>
        <taxon>Tenebrio</taxon>
    </lineage>
</organism>
<dbReference type="SUPFAM" id="SSF52540">
    <property type="entry name" value="P-loop containing nucleoside triphosphate hydrolases"/>
    <property type="match status" value="1"/>
</dbReference>
<dbReference type="GO" id="GO:0005730">
    <property type="term" value="C:nucleolus"/>
    <property type="evidence" value="ECO:0007669"/>
    <property type="project" value="TreeGrafter"/>
</dbReference>
<evidence type="ECO:0000256" key="4">
    <source>
        <dbReference type="ARBA" id="ARBA00022801"/>
    </source>
</evidence>
<comment type="catalytic activity">
    <reaction evidence="7">
        <text>ATP + H2O = ADP + phosphate + H(+)</text>
        <dbReference type="Rhea" id="RHEA:13065"/>
        <dbReference type="ChEBI" id="CHEBI:15377"/>
        <dbReference type="ChEBI" id="CHEBI:15378"/>
        <dbReference type="ChEBI" id="CHEBI:30616"/>
        <dbReference type="ChEBI" id="CHEBI:43474"/>
        <dbReference type="ChEBI" id="CHEBI:456216"/>
        <dbReference type="EC" id="3.6.4.13"/>
    </reaction>
</comment>
<evidence type="ECO:0000256" key="10">
    <source>
        <dbReference type="SAM" id="MobiDB-lite"/>
    </source>
</evidence>
<comment type="caution">
    <text evidence="14">The sequence shown here is derived from an EMBL/GenBank/DDBJ whole genome shotgun (WGS) entry which is preliminary data.</text>
</comment>
<keyword evidence="8" id="KW-0863">Zinc-finger</keyword>
<dbReference type="Pfam" id="PF07717">
    <property type="entry name" value="OB_NTP_bind"/>
    <property type="match status" value="1"/>
</dbReference>
<feature type="region of interest" description="Disordered" evidence="10">
    <location>
        <begin position="743"/>
        <end position="763"/>
    </location>
</feature>
<feature type="domain" description="C2H2-type" evidence="11">
    <location>
        <begin position="464"/>
        <end position="492"/>
    </location>
</feature>
<evidence type="ECO:0000256" key="8">
    <source>
        <dbReference type="PROSITE-ProRule" id="PRU00042"/>
    </source>
</evidence>
<feature type="compositionally biased region" description="Basic and acidic residues" evidence="10">
    <location>
        <begin position="859"/>
        <end position="899"/>
    </location>
</feature>
<dbReference type="GO" id="GO:0008270">
    <property type="term" value="F:zinc ion binding"/>
    <property type="evidence" value="ECO:0007669"/>
    <property type="project" value="UniProtKB-KW"/>
</dbReference>
<evidence type="ECO:0000259" key="12">
    <source>
        <dbReference type="PROSITE" id="PS51192"/>
    </source>
</evidence>
<dbReference type="InterPro" id="IPR014001">
    <property type="entry name" value="Helicase_ATP-bd"/>
</dbReference>
<keyword evidence="3" id="KW-0547">Nucleotide-binding</keyword>
<evidence type="ECO:0000256" key="1">
    <source>
        <dbReference type="ARBA" id="ARBA00008792"/>
    </source>
</evidence>
<dbReference type="FunFam" id="3.30.160.60:FF:002203">
    <property type="entry name" value="Zinc finger protein 142-like Protein"/>
    <property type="match status" value="3"/>
</dbReference>
<feature type="domain" description="C2H2-type" evidence="11">
    <location>
        <begin position="368"/>
        <end position="396"/>
    </location>
</feature>
<comment type="similarity">
    <text evidence="1">Belongs to the DEAD box helicase family. DEAH subfamily.</text>
</comment>
<feature type="domain" description="Helicase ATP-binding" evidence="12">
    <location>
        <begin position="932"/>
        <end position="1098"/>
    </location>
</feature>
<accession>A0A8J6LI09</accession>
<dbReference type="InterPro" id="IPR002464">
    <property type="entry name" value="DNA/RNA_helicase_DEAH_CS"/>
</dbReference>
<feature type="domain" description="Helicase C-terminal" evidence="13">
    <location>
        <begin position="1127"/>
        <end position="1347"/>
    </location>
</feature>
<keyword evidence="5" id="KW-0347">Helicase</keyword>
<feature type="compositionally biased region" description="Basic and acidic residues" evidence="10">
    <location>
        <begin position="1"/>
        <end position="11"/>
    </location>
</feature>
<dbReference type="GO" id="GO:0005524">
    <property type="term" value="F:ATP binding"/>
    <property type="evidence" value="ECO:0007669"/>
    <property type="project" value="UniProtKB-KW"/>
</dbReference>
<keyword evidence="8" id="KW-0862">Zinc</keyword>
<dbReference type="Pfam" id="PF04408">
    <property type="entry name" value="WHD_HA2"/>
    <property type="match status" value="1"/>
</dbReference>
<dbReference type="SMART" id="SM00355">
    <property type="entry name" value="ZnF_C2H2"/>
    <property type="match status" value="11"/>
</dbReference>
<dbReference type="InterPro" id="IPR013087">
    <property type="entry name" value="Znf_C2H2_type"/>
</dbReference>
<dbReference type="GO" id="GO:0003724">
    <property type="term" value="F:RNA helicase activity"/>
    <property type="evidence" value="ECO:0007669"/>
    <property type="project" value="UniProtKB-EC"/>
</dbReference>
<dbReference type="InterPro" id="IPR011545">
    <property type="entry name" value="DEAD/DEAH_box_helicase_dom"/>
</dbReference>
<dbReference type="PROSITE" id="PS51194">
    <property type="entry name" value="HELICASE_CTER"/>
    <property type="match status" value="1"/>
</dbReference>
<evidence type="ECO:0000256" key="5">
    <source>
        <dbReference type="ARBA" id="ARBA00022806"/>
    </source>
</evidence>
<evidence type="ECO:0000256" key="3">
    <source>
        <dbReference type="ARBA" id="ARBA00022741"/>
    </source>
</evidence>
<dbReference type="EMBL" id="JABDTM020014205">
    <property type="protein sequence ID" value="KAH0819577.1"/>
    <property type="molecule type" value="Genomic_DNA"/>
</dbReference>
<dbReference type="PROSITE" id="PS51192">
    <property type="entry name" value="HELICASE_ATP_BIND_1"/>
    <property type="match status" value="1"/>
</dbReference>
<dbReference type="InterPro" id="IPR027417">
    <property type="entry name" value="P-loop_NTPase"/>
</dbReference>
<dbReference type="InterPro" id="IPR048333">
    <property type="entry name" value="HA2_WH"/>
</dbReference>
<dbReference type="FunFam" id="3.30.160.60:FF:002803">
    <property type="match status" value="1"/>
</dbReference>
<dbReference type="PROSITE" id="PS50157">
    <property type="entry name" value="ZINC_FINGER_C2H2_2"/>
    <property type="match status" value="4"/>
</dbReference>
<dbReference type="FunFam" id="3.40.50.300:FF:000637">
    <property type="entry name" value="ATP-dependent RNA helicase DHX37/DHR1"/>
    <property type="match status" value="1"/>
</dbReference>
<dbReference type="Gene3D" id="3.40.50.300">
    <property type="entry name" value="P-loop containing nucleotide triphosphate hydrolases"/>
    <property type="match status" value="2"/>
</dbReference>
<dbReference type="CDD" id="cd17982">
    <property type="entry name" value="DEXHc_DHX37"/>
    <property type="match status" value="1"/>
</dbReference>
<keyword evidence="9" id="KW-0175">Coiled coil</keyword>
<dbReference type="Pfam" id="PF00270">
    <property type="entry name" value="DEAD"/>
    <property type="match status" value="1"/>
</dbReference>
<dbReference type="PANTHER" id="PTHR18934">
    <property type="entry name" value="ATP-DEPENDENT RNA HELICASE"/>
    <property type="match status" value="1"/>
</dbReference>
<keyword evidence="8" id="KW-0479">Metal-binding</keyword>
<reference evidence="14" key="1">
    <citation type="journal article" date="2020" name="J Insects Food Feed">
        <title>The yellow mealworm (Tenebrio molitor) genome: a resource for the emerging insects as food and feed industry.</title>
        <authorList>
            <person name="Eriksson T."/>
            <person name="Andere A."/>
            <person name="Kelstrup H."/>
            <person name="Emery V."/>
            <person name="Picard C."/>
        </authorList>
    </citation>
    <scope>NUCLEOTIDE SEQUENCE</scope>
    <source>
        <strain evidence="14">Stoneville</strain>
        <tissue evidence="14">Whole head</tissue>
    </source>
</reference>
<sequence length="1786" mass="203716">MALAKKEREGEMVEAPGKSPRREQSPARVLEPAVPFKVDSWGTSTISPPRRSSTHLRDDATRRSSSQVGEHRAFGVFVGRGRVTRASRRPLTLKGFRFSNPRLAYATRSERAQAFVGGDIVSVGGKTARKYKVPRGGGEMGKNLGRKTMDETSSFKSDFSIKGVKKEFPNDLSEFHSYFPYLHGPNLTNFHLNDPKQYWDRCKRGLFRCTGTALEMRTCSLCDFKTHFKVILYNHVNAVHRDSGEEPDLTHLLKIYACDKCNFQTHSQLVFGAHLCTKNGASSRCVKRRQSRARGQSCPDSERFKCEHCPYKTKHKHVLKRHVITNHTASEDIEWFYCEHCPYKAKLKFVLTEHLLSKHTANEDIVWFKCEHCSFQAKHKSNLKDHVLSRHTASENIRWYTCDFCEYKTKHKSTLKQHLCAKHIARDDIRWYKCEKCPYRGKRSFNLKIHKLAKHTPTEDIKWFKCPHCSYKAKRAYMLRKHLREKHSSSDEIEWFKCEHCPYKGKRKSALKIHLLSKHTAVEDINWFTCGHCDYKTKYKFHLKKHLLLKHTSNEEITWFQCDHCEYKAKDKQNFKEHVAGQHTPTEHIKWFKCELCPHKTKRKYSLKKHLLEWVLVCAIRGVSVKMVKKRYNWKSRQVVNTIVDDSATKKIQLDLQVEGHYDRSNELVLPSKKRKTKIKEDKKTVTRILSKKQRKKLEKVVEKKKKKENRASLLEALSKVQATPEELSQLTSIAAVQTKGLKRHRFEESNPDKSKRPKRDLQILSGEVKLNSLSGAKRRQLVEGEGSGRKQSDDPNVVGFELSDSGNDSESESESGLEGKPEPEAEESEPEQKSAPDHESEAEGEPELQGAQPAKSQPVEKLEPQPVEKPEPQPVEKPEPQPVEKPEPVKTEKSEPKAAAKPAVYVDVIRDDKIQEARLKLPILAEEQQIMEVINENPVVIIAGETGSGKTTQVPQFLYEGGYALKKQIVVTEPRRVAAIAMSKRVAEEMNLSPREVSYLIRFEGNVTDDTKIKFMTDGVLLKEVQNDFLLSQYSVVILDEAHERSAYTDILIGLLSRIVPLRRKRGDPLKLIVMSATLRTEDFTMNRRLFKTPPPVVTVDSRQFPVTIHFNKRTDEDYLSESFNKAVKVHTKLPEGGILIFLTGQQEVTALVKKLRSKFPLRGKPVDIVEEEKPKKRKEKKVYAPAVNLDDYGADWSSDSEEEDSEERPAYNAQPLWVLPLYSMLPTHKQNEVFRPPPAGCRLCVVSTNVAETSLTIPNVKYVIDSGRSKVKLYDKVTGVSSYVVTWTSKASADQRAGRAGRTGPGHCYRLYSSAVFNDTFQAFSVPEIQQKPVDDLYLQMKCLGIDKVVNFPFPTAPDLLQLKTAEHRLEVLGALHKGEVTPLGRAIAKFPVLPRFGKMLALSHQQDLLPYTICLVAALSVQEVLLERPIGQNHDAQVSLKWAGLRRQWAGTGNSLLLGDNMVLLRAVGAAEYANSQGKLEKFCLENGLRHKAVVEIRKLRLQLTNEIKANLPEAEFVVDPQLAPPTDLQAKLLRQVLLSGMGDQIAKKIGTDEAEDSKKLKYAYHANNMEDPVFLHSSSALRKTLPEFVIYQEIYETNKIYMRGVTAIEPEWLPVYVPHLCNLSEPLSDPEPRYDASTGRVYCTVGGTFGTQAWSLSNVEIEHPRTINYYKWFGRFLLEGVVFPKLQKYKSVLLSQPGIMVKSWAKLQPRTDAILKALLSKEVVSKVRLEEIWKDTPKCKSRRLIGRFMKAESFAVLLEAYLRWVPESAYGEVSLMWPPLDA</sequence>
<evidence type="ECO:0000256" key="6">
    <source>
        <dbReference type="ARBA" id="ARBA00022840"/>
    </source>
</evidence>
<evidence type="ECO:0000259" key="13">
    <source>
        <dbReference type="PROSITE" id="PS51194"/>
    </source>
</evidence>
<keyword evidence="4" id="KW-0378">Hydrolase</keyword>
<dbReference type="GO" id="GO:0000462">
    <property type="term" value="P:maturation of SSU-rRNA from tricistronic rRNA transcript (SSU-rRNA, 5.8S rRNA, LSU-rRNA)"/>
    <property type="evidence" value="ECO:0007669"/>
    <property type="project" value="TreeGrafter"/>
</dbReference>
<dbReference type="InterPro" id="IPR001650">
    <property type="entry name" value="Helicase_C-like"/>
</dbReference>
<feature type="region of interest" description="Disordered" evidence="10">
    <location>
        <begin position="776"/>
        <end position="902"/>
    </location>
</feature>
<dbReference type="CDD" id="cd18791">
    <property type="entry name" value="SF2_C_RHA"/>
    <property type="match status" value="1"/>
</dbReference>
<feature type="compositionally biased region" description="Basic and acidic residues" evidence="10">
    <location>
        <begin position="831"/>
        <end position="842"/>
    </location>
</feature>
<evidence type="ECO:0000313" key="14">
    <source>
        <dbReference type="EMBL" id="KAH0819577.1"/>
    </source>
</evidence>
<dbReference type="InterPro" id="IPR007502">
    <property type="entry name" value="Helicase-assoc_dom"/>
</dbReference>
<dbReference type="EC" id="3.6.4.13" evidence="2"/>
<feature type="domain" description="C2H2-type" evidence="11">
    <location>
        <begin position="304"/>
        <end position="332"/>
    </location>
</feature>
<dbReference type="InterPro" id="IPR011709">
    <property type="entry name" value="DEAD-box_helicase_OB_fold"/>
</dbReference>
<dbReference type="GO" id="GO:0016787">
    <property type="term" value="F:hydrolase activity"/>
    <property type="evidence" value="ECO:0007669"/>
    <property type="project" value="UniProtKB-KW"/>
</dbReference>
<feature type="compositionally biased region" description="Basic and acidic residues" evidence="10">
    <location>
        <begin position="781"/>
        <end position="794"/>
    </location>
</feature>
<dbReference type="Gene3D" id="1.20.120.1080">
    <property type="match status" value="1"/>
</dbReference>
<dbReference type="Pfam" id="PF00271">
    <property type="entry name" value="Helicase_C"/>
    <property type="match status" value="1"/>
</dbReference>
<evidence type="ECO:0000256" key="2">
    <source>
        <dbReference type="ARBA" id="ARBA00012552"/>
    </source>
</evidence>
<evidence type="ECO:0000256" key="7">
    <source>
        <dbReference type="ARBA" id="ARBA00047984"/>
    </source>
</evidence>
<evidence type="ECO:0000259" key="11">
    <source>
        <dbReference type="PROSITE" id="PS50157"/>
    </source>
</evidence>
<dbReference type="Proteomes" id="UP000719412">
    <property type="component" value="Unassembled WGS sequence"/>
</dbReference>
<keyword evidence="6" id="KW-0067">ATP-binding</keyword>
<keyword evidence="15" id="KW-1185">Reference proteome</keyword>
<evidence type="ECO:0000256" key="9">
    <source>
        <dbReference type="SAM" id="Coils"/>
    </source>
</evidence>
<dbReference type="PROSITE" id="PS00690">
    <property type="entry name" value="DEAH_ATP_HELICASE"/>
    <property type="match status" value="1"/>
</dbReference>
<evidence type="ECO:0000313" key="15">
    <source>
        <dbReference type="Proteomes" id="UP000719412"/>
    </source>
</evidence>
<dbReference type="SMART" id="SM00490">
    <property type="entry name" value="HELICc"/>
    <property type="match status" value="1"/>
</dbReference>
<dbReference type="SMART" id="SM00487">
    <property type="entry name" value="DEXDc"/>
    <property type="match status" value="1"/>
</dbReference>
<dbReference type="GO" id="GO:0003723">
    <property type="term" value="F:RNA binding"/>
    <property type="evidence" value="ECO:0007669"/>
    <property type="project" value="TreeGrafter"/>
</dbReference>
<feature type="compositionally biased region" description="Basic and acidic residues" evidence="10">
    <location>
        <begin position="746"/>
        <end position="755"/>
    </location>
</feature>
<proteinExistence type="inferred from homology"/>
<dbReference type="PANTHER" id="PTHR18934:SF99">
    <property type="entry name" value="ATP-DEPENDENT RNA HELICASE DHX37-RELATED"/>
    <property type="match status" value="1"/>
</dbReference>
<dbReference type="Gene3D" id="3.30.160.60">
    <property type="entry name" value="Classic Zinc Finger"/>
    <property type="match status" value="5"/>
</dbReference>
<feature type="domain" description="C2H2-type" evidence="11">
    <location>
        <begin position="528"/>
        <end position="556"/>
    </location>
</feature>
<dbReference type="InterPro" id="IPR056371">
    <property type="entry name" value="DHX37-like_C"/>
</dbReference>